<reference evidence="2" key="1">
    <citation type="submission" date="2020-09" db="EMBL/GenBank/DDBJ databases">
        <title>Iningainema tapete sp. nov. (Scytonemataceae, Cyanobacteria) from greenhouses in central Florida (USA) produces two types of nodularin with biosynthetic potential for microcystin-LR and anabaenopeptins.</title>
        <authorList>
            <person name="Berthold D.E."/>
            <person name="Lefler F.W."/>
            <person name="Huang I.-S."/>
            <person name="Abdulla H."/>
            <person name="Zimba P.V."/>
            <person name="Laughinghouse H.D. IV."/>
        </authorList>
    </citation>
    <scope>NUCLEOTIDE SEQUENCE</scope>
    <source>
        <strain evidence="2">BLCCT55</strain>
    </source>
</reference>
<dbReference type="Proteomes" id="UP000629098">
    <property type="component" value="Unassembled WGS sequence"/>
</dbReference>
<dbReference type="InterPro" id="IPR002716">
    <property type="entry name" value="PIN_dom"/>
</dbReference>
<dbReference type="EMBL" id="JACXAE010000084">
    <property type="protein sequence ID" value="MBD2775711.1"/>
    <property type="molecule type" value="Genomic_DNA"/>
</dbReference>
<dbReference type="RefSeq" id="WP_190834491.1">
    <property type="nucleotide sequence ID" value="NZ_CAWPPI010000084.1"/>
</dbReference>
<dbReference type="InterPro" id="IPR029060">
    <property type="entry name" value="PIN-like_dom_sf"/>
</dbReference>
<keyword evidence="3" id="KW-1185">Reference proteome</keyword>
<feature type="domain" description="PIN" evidence="1">
    <location>
        <begin position="16"/>
        <end position="131"/>
    </location>
</feature>
<dbReference type="CDD" id="cd09881">
    <property type="entry name" value="PIN_VapC4-5_FitB-like"/>
    <property type="match status" value="1"/>
</dbReference>
<dbReference type="SUPFAM" id="SSF88723">
    <property type="entry name" value="PIN domain-like"/>
    <property type="match status" value="1"/>
</dbReference>
<evidence type="ECO:0000313" key="3">
    <source>
        <dbReference type="Proteomes" id="UP000629098"/>
    </source>
</evidence>
<evidence type="ECO:0000259" key="1">
    <source>
        <dbReference type="Pfam" id="PF01850"/>
    </source>
</evidence>
<name>A0A8J7C9A8_9CYAN</name>
<dbReference type="Gene3D" id="3.40.50.1010">
    <property type="entry name" value="5'-nuclease"/>
    <property type="match status" value="1"/>
</dbReference>
<proteinExistence type="predicted"/>
<organism evidence="2 3">
    <name type="scientific">Iningainema tapete BLCC-T55</name>
    <dbReference type="NCBI Taxonomy" id="2748662"/>
    <lineage>
        <taxon>Bacteria</taxon>
        <taxon>Bacillati</taxon>
        <taxon>Cyanobacteriota</taxon>
        <taxon>Cyanophyceae</taxon>
        <taxon>Nostocales</taxon>
        <taxon>Scytonemataceae</taxon>
        <taxon>Iningainema tapete</taxon>
    </lineage>
</organism>
<gene>
    <name evidence="2" type="ORF">ICL16_27550</name>
</gene>
<evidence type="ECO:0000313" key="2">
    <source>
        <dbReference type="EMBL" id="MBD2775711.1"/>
    </source>
</evidence>
<comment type="caution">
    <text evidence="2">The sequence shown here is derived from an EMBL/GenBank/DDBJ whole genome shotgun (WGS) entry which is preliminary data.</text>
</comment>
<sequence length="140" mass="16141">MSRYILDTDHVTLFQHNNSKIIQRARTVGSSNIFVTIITLEEQLRGRLAGISRAATKPEQFPVAYHNLRRTLVYFCSVNLLDFDDEAYNCYQNLRQQKIRIGTQDLKIAAIAIANRTILVTRNQQDFSKVPDLALLDWTE</sequence>
<dbReference type="AlphaFoldDB" id="A0A8J7C9A8"/>
<dbReference type="Pfam" id="PF01850">
    <property type="entry name" value="PIN"/>
    <property type="match status" value="1"/>
</dbReference>
<protein>
    <submittedName>
        <fullName evidence="2">Type II toxin-antitoxin system VapC family toxin</fullName>
    </submittedName>
</protein>
<accession>A0A8J7C9A8</accession>